<dbReference type="OrthoDB" id="9775849at2"/>
<protein>
    <recommendedName>
        <fullName evidence="9">Ribokinase</fullName>
        <shortName evidence="9">RK</shortName>
        <ecNumber evidence="9">2.7.1.15</ecNumber>
    </recommendedName>
</protein>
<dbReference type="PANTHER" id="PTHR10584">
    <property type="entry name" value="SUGAR KINASE"/>
    <property type="match status" value="1"/>
</dbReference>
<feature type="binding site" evidence="9">
    <location>
        <begin position="238"/>
        <end position="239"/>
    </location>
    <ligand>
        <name>ATP</name>
        <dbReference type="ChEBI" id="CHEBI:30616"/>
    </ligand>
</feature>
<feature type="active site" description="Proton acceptor" evidence="9">
    <location>
        <position position="239"/>
    </location>
</feature>
<comment type="caution">
    <text evidence="9">Lacks conserved residue(s) required for the propagation of feature annotation.</text>
</comment>
<evidence type="ECO:0000256" key="5">
    <source>
        <dbReference type="ARBA" id="ARBA00022840"/>
    </source>
</evidence>
<dbReference type="PANTHER" id="PTHR10584:SF166">
    <property type="entry name" value="RIBOKINASE"/>
    <property type="match status" value="1"/>
</dbReference>
<feature type="binding site" evidence="9">
    <location>
        <position position="235"/>
    </location>
    <ligand>
        <name>K(+)</name>
        <dbReference type="ChEBI" id="CHEBI:29103"/>
    </ligand>
</feature>
<dbReference type="GO" id="GO:0005737">
    <property type="term" value="C:cytoplasm"/>
    <property type="evidence" value="ECO:0007669"/>
    <property type="project" value="UniProtKB-SubCell"/>
</dbReference>
<keyword evidence="9" id="KW-0963">Cytoplasm</keyword>
<keyword evidence="6 9" id="KW-0460">Magnesium</keyword>
<keyword evidence="3 9" id="KW-0547">Nucleotide-binding</keyword>
<dbReference type="Proteomes" id="UP000201613">
    <property type="component" value="Unassembled WGS sequence"/>
</dbReference>
<dbReference type="InterPro" id="IPR002139">
    <property type="entry name" value="Ribo/fructo_kinase"/>
</dbReference>
<dbReference type="GO" id="GO:0004747">
    <property type="term" value="F:ribokinase activity"/>
    <property type="evidence" value="ECO:0007669"/>
    <property type="project" value="UniProtKB-UniRule"/>
</dbReference>
<keyword evidence="12" id="KW-1185">Reference proteome</keyword>
<comment type="subcellular location">
    <subcellularLocation>
        <location evidence="9">Cytoplasm</location>
    </subcellularLocation>
</comment>
<comment type="pathway">
    <text evidence="9">Carbohydrate metabolism; D-ribose degradation; D-ribose 5-phosphate from beta-D-ribopyranose: step 2/2.</text>
</comment>
<comment type="subunit">
    <text evidence="9">Homodimer.</text>
</comment>
<comment type="cofactor">
    <cofactor evidence="9">
        <name>Mg(2+)</name>
        <dbReference type="ChEBI" id="CHEBI:18420"/>
    </cofactor>
    <text evidence="9">Requires a divalent cation, most likely magnesium in vivo, as an electrophilic catalyst to aid phosphoryl group transfer. It is the chelate of the metal and the nucleotide that is the actual substrate.</text>
</comment>
<evidence type="ECO:0000313" key="12">
    <source>
        <dbReference type="Proteomes" id="UP000201613"/>
    </source>
</evidence>
<dbReference type="HAMAP" id="MF_01987">
    <property type="entry name" value="Ribokinase"/>
    <property type="match status" value="1"/>
</dbReference>
<dbReference type="GO" id="GO:0046872">
    <property type="term" value="F:metal ion binding"/>
    <property type="evidence" value="ECO:0007669"/>
    <property type="project" value="UniProtKB-KW"/>
</dbReference>
<sequence length="296" mass="30594">MTIWNLGSINADHVYAVDHILAPGETLAATDLTTGLGGKGANMSVACARAGARIGHIGAVGPEGGWAVDRLTEYGVDNRWIKRLDVPSGHAIITVAEDGENSIILFPGANRALPIEAIRAALAEAEVGDWFLTQNETNLQAEAAALAREMGLKVGYAAAPFDAQSVAAVLPLIDFLILNEVEAAQLEAATGTAPGALEVNDVIVTLGADGARWFDNRSGTVEDFPAIPVTPVDTTGAGDTFTGYVLAGLDRGMPMGQAIGLAMRAGALMVTRPGAADAIPDLAEVQAFLQPDRSQG</sequence>
<dbReference type="InterPro" id="IPR029056">
    <property type="entry name" value="Ribokinase-like"/>
</dbReference>
<dbReference type="EC" id="2.7.1.15" evidence="9"/>
<dbReference type="UniPathway" id="UPA00916">
    <property type="reaction ID" value="UER00889"/>
</dbReference>
<feature type="binding site" evidence="9">
    <location>
        <position position="239"/>
    </location>
    <ligand>
        <name>substrate</name>
    </ligand>
</feature>
<evidence type="ECO:0000256" key="9">
    <source>
        <dbReference type="HAMAP-Rule" id="MF_01987"/>
    </source>
</evidence>
<feature type="binding site" evidence="9">
    <location>
        <position position="179"/>
    </location>
    <ligand>
        <name>ATP</name>
        <dbReference type="ChEBI" id="CHEBI:30616"/>
    </ligand>
</feature>
<dbReference type="Gene3D" id="3.40.1190.20">
    <property type="match status" value="1"/>
</dbReference>
<dbReference type="EMBL" id="FXZK01000001">
    <property type="protein sequence ID" value="SMY07180.1"/>
    <property type="molecule type" value="Genomic_DNA"/>
</dbReference>
<evidence type="ECO:0000256" key="4">
    <source>
        <dbReference type="ARBA" id="ARBA00022777"/>
    </source>
</evidence>
<keyword evidence="5 9" id="KW-0067">ATP-binding</keyword>
<comment type="similarity">
    <text evidence="9">Belongs to the carbohydrate kinase PfkB family. Ribokinase subfamily.</text>
</comment>
<feature type="binding site" evidence="9">
    <location>
        <position position="272"/>
    </location>
    <ligand>
        <name>K(+)</name>
        <dbReference type="ChEBI" id="CHEBI:29103"/>
    </ligand>
</feature>
<evidence type="ECO:0000256" key="2">
    <source>
        <dbReference type="ARBA" id="ARBA00022723"/>
    </source>
</evidence>
<dbReference type="CDD" id="cd01174">
    <property type="entry name" value="ribokinase"/>
    <property type="match status" value="1"/>
</dbReference>
<keyword evidence="8 9" id="KW-0119">Carbohydrate metabolism</keyword>
<keyword evidence="4 9" id="KW-0418">Kinase</keyword>
<evidence type="ECO:0000313" key="11">
    <source>
        <dbReference type="EMBL" id="SMY07180.1"/>
    </source>
</evidence>
<keyword evidence="1 9" id="KW-0808">Transferase</keyword>
<evidence type="ECO:0000259" key="10">
    <source>
        <dbReference type="Pfam" id="PF00294"/>
    </source>
</evidence>
<dbReference type="InterPro" id="IPR011877">
    <property type="entry name" value="Ribokinase"/>
</dbReference>
<feature type="binding site" evidence="9">
    <location>
        <begin position="10"/>
        <end position="12"/>
    </location>
    <ligand>
        <name>substrate</name>
    </ligand>
</feature>
<comment type="function">
    <text evidence="9">Catalyzes the phosphorylation of ribose at O-5 in a reaction requiring ATP and magnesium. The resulting D-ribose-5-phosphate can then be used either for sythesis of nucleotides, histidine, and tryptophan, or as a component of the pentose phosphate pathway.</text>
</comment>
<feature type="binding site" evidence="9">
    <location>
        <position position="233"/>
    </location>
    <ligand>
        <name>K(+)</name>
        <dbReference type="ChEBI" id="CHEBI:29103"/>
    </ligand>
</feature>
<feature type="binding site" evidence="9">
    <location>
        <begin position="38"/>
        <end position="42"/>
    </location>
    <ligand>
        <name>substrate</name>
    </ligand>
</feature>
<evidence type="ECO:0000256" key="3">
    <source>
        <dbReference type="ARBA" id="ARBA00022741"/>
    </source>
</evidence>
<dbReference type="InterPro" id="IPR011611">
    <property type="entry name" value="PfkB_dom"/>
</dbReference>
<keyword evidence="7 9" id="KW-0630">Potassium</keyword>
<keyword evidence="2 9" id="KW-0479">Metal-binding</keyword>
<accession>A0A238LE22</accession>
<comment type="catalytic activity">
    <reaction evidence="9">
        <text>D-ribose + ATP = D-ribose 5-phosphate + ADP + H(+)</text>
        <dbReference type="Rhea" id="RHEA:13697"/>
        <dbReference type="ChEBI" id="CHEBI:15378"/>
        <dbReference type="ChEBI" id="CHEBI:30616"/>
        <dbReference type="ChEBI" id="CHEBI:47013"/>
        <dbReference type="ChEBI" id="CHEBI:78346"/>
        <dbReference type="ChEBI" id="CHEBI:456216"/>
        <dbReference type="EC" id="2.7.1.15"/>
    </reaction>
</comment>
<evidence type="ECO:0000256" key="1">
    <source>
        <dbReference type="ARBA" id="ARBA00022679"/>
    </source>
</evidence>
<feature type="binding site" evidence="9">
    <location>
        <begin position="205"/>
        <end position="210"/>
    </location>
    <ligand>
        <name>ATP</name>
        <dbReference type="ChEBI" id="CHEBI:30616"/>
    </ligand>
</feature>
<proteinExistence type="inferred from homology"/>
<dbReference type="PRINTS" id="PR00990">
    <property type="entry name" value="RIBOKINASE"/>
</dbReference>
<gene>
    <name evidence="11" type="primary">rbsK_2</name>
    <name evidence="9" type="synonym">rbsK</name>
    <name evidence="11" type="ORF">LOM8899_01312</name>
</gene>
<feature type="binding site" evidence="9">
    <location>
        <position position="136"/>
    </location>
    <ligand>
        <name>substrate</name>
    </ligand>
</feature>
<evidence type="ECO:0000256" key="8">
    <source>
        <dbReference type="ARBA" id="ARBA00023277"/>
    </source>
</evidence>
<reference evidence="11 12" key="1">
    <citation type="submission" date="2017-05" db="EMBL/GenBank/DDBJ databases">
        <authorList>
            <person name="Song R."/>
            <person name="Chenine A.L."/>
            <person name="Ruprecht R.M."/>
        </authorList>
    </citation>
    <scope>NUCLEOTIDE SEQUENCE [LARGE SCALE GENOMIC DNA]</scope>
    <source>
        <strain evidence="11 12">CECT 8899</strain>
    </source>
</reference>
<dbReference type="AlphaFoldDB" id="A0A238LE22"/>
<evidence type="ECO:0000256" key="7">
    <source>
        <dbReference type="ARBA" id="ARBA00022958"/>
    </source>
</evidence>
<dbReference type="RefSeq" id="WP_093991252.1">
    <property type="nucleotide sequence ID" value="NZ_FXZK01000001.1"/>
</dbReference>
<organism evidence="11 12">
    <name type="scientific">Flavimaricola marinus</name>
    <dbReference type="NCBI Taxonomy" id="1819565"/>
    <lineage>
        <taxon>Bacteria</taxon>
        <taxon>Pseudomonadati</taxon>
        <taxon>Pseudomonadota</taxon>
        <taxon>Alphaproteobacteria</taxon>
        <taxon>Rhodobacterales</taxon>
        <taxon>Paracoccaceae</taxon>
        <taxon>Flavimaricola</taxon>
    </lineage>
</organism>
<comment type="activity regulation">
    <text evidence="9">Activated by a monovalent cation that binds near, but not in, the active site. The most likely occupant of the site in vivo is potassium. Ion binding induces a conformational change that may alter substrate affinity.</text>
</comment>
<name>A0A238LE22_9RHOB</name>
<feature type="binding site" evidence="9">
    <location>
        <position position="274"/>
    </location>
    <ligand>
        <name>K(+)</name>
        <dbReference type="ChEBI" id="CHEBI:29103"/>
    </ligand>
</feature>
<feature type="binding site" evidence="9">
    <location>
        <position position="269"/>
    </location>
    <ligand>
        <name>K(+)</name>
        <dbReference type="ChEBI" id="CHEBI:29103"/>
    </ligand>
</feature>
<dbReference type="SUPFAM" id="SSF53613">
    <property type="entry name" value="Ribokinase-like"/>
    <property type="match status" value="1"/>
</dbReference>
<evidence type="ECO:0000256" key="6">
    <source>
        <dbReference type="ARBA" id="ARBA00022842"/>
    </source>
</evidence>
<dbReference type="GO" id="GO:0005524">
    <property type="term" value="F:ATP binding"/>
    <property type="evidence" value="ECO:0007669"/>
    <property type="project" value="UniProtKB-UniRule"/>
</dbReference>
<dbReference type="GO" id="GO:0019303">
    <property type="term" value="P:D-ribose catabolic process"/>
    <property type="evidence" value="ECO:0007669"/>
    <property type="project" value="UniProtKB-UniRule"/>
</dbReference>
<dbReference type="Pfam" id="PF00294">
    <property type="entry name" value="PfkB"/>
    <property type="match status" value="1"/>
</dbReference>
<feature type="domain" description="Carbohydrate kinase PfkB" evidence="10">
    <location>
        <begin position="6"/>
        <end position="281"/>
    </location>
</feature>